<evidence type="ECO:0000259" key="1">
    <source>
        <dbReference type="Pfam" id="PF04073"/>
    </source>
</evidence>
<proteinExistence type="predicted"/>
<sequence>MSWMSRAWMPYYASSAGQRPLMRRCPAFPRITTGNSVLQWDSHTDVRSMRIAFLWHRHRPTKAVRGAIMVSFEQVREFADRHSERARIIEHETAIVDLESGAKVFDITKAAATYIVESKEGVFAVVASAAGHLKWRQLGRALGLHQIRLASPELVRERTGYDVGTVGPLFLDDVRMFFDKRLLTHDTVYCGTEDAHHTLAIDPRLIVDSNDIAGYFDSGEFLKQPEE</sequence>
<dbReference type="Pfam" id="PF04073">
    <property type="entry name" value="tRNA_edit"/>
    <property type="match status" value="1"/>
</dbReference>
<accession>A0A5M9ZGD0</accession>
<dbReference type="EMBL" id="RZUH01000014">
    <property type="protein sequence ID" value="KAA8825696.1"/>
    <property type="molecule type" value="Genomic_DNA"/>
</dbReference>
<dbReference type="SUPFAM" id="SSF55826">
    <property type="entry name" value="YbaK/ProRS associated domain"/>
    <property type="match status" value="1"/>
</dbReference>
<dbReference type="Gene3D" id="3.90.960.10">
    <property type="entry name" value="YbaK/aminoacyl-tRNA synthetase-associated domain"/>
    <property type="match status" value="1"/>
</dbReference>
<dbReference type="InterPro" id="IPR007214">
    <property type="entry name" value="YbaK/aa-tRNA-synth-assoc-dom"/>
</dbReference>
<reference evidence="2 3" key="1">
    <citation type="journal article" date="2019" name="Syst. Appl. Microbiol.">
        <title>Characterization of Bifidobacterium species in feaces of the Egyptian fruit bat: Description of B. vespertilionis sp. nov. and B. rousetti sp. nov.</title>
        <authorList>
            <person name="Modesto M."/>
            <person name="Satti M."/>
            <person name="Watanabe K."/>
            <person name="Puglisi E."/>
            <person name="Morelli L."/>
            <person name="Huang C.-H."/>
            <person name="Liou J.-S."/>
            <person name="Miyashita M."/>
            <person name="Tamura T."/>
            <person name="Saito S."/>
            <person name="Mori K."/>
            <person name="Huang L."/>
            <person name="Sciavilla P."/>
            <person name="Sandri C."/>
            <person name="Spiezio C."/>
            <person name="Vitali F."/>
            <person name="Cavalieri D."/>
            <person name="Perpetuini G."/>
            <person name="Tofalo R."/>
            <person name="Bonetti A."/>
            <person name="Arita M."/>
            <person name="Mattarelli P."/>
        </authorList>
    </citation>
    <scope>NUCLEOTIDE SEQUENCE [LARGE SCALE GENOMIC DNA]</scope>
    <source>
        <strain evidence="2 3">RST17</strain>
    </source>
</reference>
<dbReference type="CDD" id="cd04332">
    <property type="entry name" value="YbaK_like"/>
    <property type="match status" value="1"/>
</dbReference>
<evidence type="ECO:0000313" key="3">
    <source>
        <dbReference type="Proteomes" id="UP000410049"/>
    </source>
</evidence>
<dbReference type="Proteomes" id="UP000410049">
    <property type="component" value="Unassembled WGS sequence"/>
</dbReference>
<comment type="caution">
    <text evidence="2">The sequence shown here is derived from an EMBL/GenBank/DDBJ whole genome shotgun (WGS) entry which is preliminary data.</text>
</comment>
<gene>
    <name evidence="2" type="ORF">EMO91_12120</name>
</gene>
<feature type="domain" description="YbaK/aminoacyl-tRNA synthetase-associated" evidence="1">
    <location>
        <begin position="106"/>
        <end position="204"/>
    </location>
</feature>
<dbReference type="InterPro" id="IPR036754">
    <property type="entry name" value="YbaK/aa-tRNA-synt-asso_dom_sf"/>
</dbReference>
<dbReference type="AlphaFoldDB" id="A0A5M9ZGD0"/>
<evidence type="ECO:0000313" key="2">
    <source>
        <dbReference type="EMBL" id="KAA8825696.1"/>
    </source>
</evidence>
<protein>
    <recommendedName>
        <fullName evidence="1">YbaK/aminoacyl-tRNA synthetase-associated domain-containing protein</fullName>
    </recommendedName>
</protein>
<name>A0A5M9ZGD0_9BIFI</name>
<organism evidence="2 3">
    <name type="scientific">Bifidobacterium myosotis</name>
    <dbReference type="NCBI Taxonomy" id="1630166"/>
    <lineage>
        <taxon>Bacteria</taxon>
        <taxon>Bacillati</taxon>
        <taxon>Actinomycetota</taxon>
        <taxon>Actinomycetes</taxon>
        <taxon>Bifidobacteriales</taxon>
        <taxon>Bifidobacteriaceae</taxon>
        <taxon>Bifidobacterium</taxon>
    </lineage>
</organism>
<dbReference type="GO" id="GO:0002161">
    <property type="term" value="F:aminoacyl-tRNA deacylase activity"/>
    <property type="evidence" value="ECO:0007669"/>
    <property type="project" value="InterPro"/>
</dbReference>